<accession>A0A3M7PC55</accession>
<reference evidence="1 2" key="1">
    <citation type="journal article" date="2018" name="Sci. Rep.">
        <title>Genomic signatures of local adaptation to the degree of environmental predictability in rotifers.</title>
        <authorList>
            <person name="Franch-Gras L."/>
            <person name="Hahn C."/>
            <person name="Garcia-Roger E.M."/>
            <person name="Carmona M.J."/>
            <person name="Serra M."/>
            <person name="Gomez A."/>
        </authorList>
    </citation>
    <scope>NUCLEOTIDE SEQUENCE [LARGE SCALE GENOMIC DNA]</scope>
    <source>
        <strain evidence="1">HYR1</strain>
    </source>
</reference>
<keyword evidence="2" id="KW-1185">Reference proteome</keyword>
<protein>
    <submittedName>
        <fullName evidence="1">Uncharacterized protein</fullName>
    </submittedName>
</protein>
<evidence type="ECO:0000313" key="2">
    <source>
        <dbReference type="Proteomes" id="UP000276133"/>
    </source>
</evidence>
<name>A0A3M7PC55_BRAPC</name>
<proteinExistence type="predicted"/>
<dbReference type="EMBL" id="REGN01012289">
    <property type="protein sequence ID" value="RMZ96304.1"/>
    <property type="molecule type" value="Genomic_DNA"/>
</dbReference>
<dbReference type="Proteomes" id="UP000276133">
    <property type="component" value="Unassembled WGS sequence"/>
</dbReference>
<comment type="caution">
    <text evidence="1">The sequence shown here is derived from an EMBL/GenBank/DDBJ whole genome shotgun (WGS) entry which is preliminary data.</text>
</comment>
<gene>
    <name evidence="1" type="ORF">BpHYR1_001009</name>
</gene>
<evidence type="ECO:0000313" key="1">
    <source>
        <dbReference type="EMBL" id="RMZ96304.1"/>
    </source>
</evidence>
<organism evidence="1 2">
    <name type="scientific">Brachionus plicatilis</name>
    <name type="common">Marine rotifer</name>
    <name type="synonym">Brachionus muelleri</name>
    <dbReference type="NCBI Taxonomy" id="10195"/>
    <lineage>
        <taxon>Eukaryota</taxon>
        <taxon>Metazoa</taxon>
        <taxon>Spiralia</taxon>
        <taxon>Gnathifera</taxon>
        <taxon>Rotifera</taxon>
        <taxon>Eurotatoria</taxon>
        <taxon>Monogononta</taxon>
        <taxon>Pseudotrocha</taxon>
        <taxon>Ploima</taxon>
        <taxon>Brachionidae</taxon>
        <taxon>Brachionus</taxon>
    </lineage>
</organism>
<dbReference type="AlphaFoldDB" id="A0A3M7PC55"/>
<sequence length="68" mass="8249">MENYKQMINRKIQICMSARYYLILPRIIQLKLLGNLNHWKTYLKPTKIYSKAPNYITLYSSHFILLQN</sequence>